<protein>
    <submittedName>
        <fullName evidence="1">Uncharacterized protein</fullName>
    </submittedName>
</protein>
<reference evidence="1" key="1">
    <citation type="journal article" date="2015" name="Nature">
        <title>Complex archaea that bridge the gap between prokaryotes and eukaryotes.</title>
        <authorList>
            <person name="Spang A."/>
            <person name="Saw J.H."/>
            <person name="Jorgensen S.L."/>
            <person name="Zaremba-Niedzwiedzka K."/>
            <person name="Martijn J."/>
            <person name="Lind A.E."/>
            <person name="van Eijk R."/>
            <person name="Schleper C."/>
            <person name="Guy L."/>
            <person name="Ettema T.J."/>
        </authorList>
    </citation>
    <scope>NUCLEOTIDE SEQUENCE</scope>
</reference>
<accession>A0A0F9G0T0</accession>
<proteinExistence type="predicted"/>
<organism evidence="1">
    <name type="scientific">marine sediment metagenome</name>
    <dbReference type="NCBI Taxonomy" id="412755"/>
    <lineage>
        <taxon>unclassified sequences</taxon>
        <taxon>metagenomes</taxon>
        <taxon>ecological metagenomes</taxon>
    </lineage>
</organism>
<dbReference type="AlphaFoldDB" id="A0A0F9G0T0"/>
<dbReference type="EMBL" id="LAZR01028251">
    <property type="protein sequence ID" value="KKL63195.1"/>
    <property type="molecule type" value="Genomic_DNA"/>
</dbReference>
<comment type="caution">
    <text evidence="1">The sequence shown here is derived from an EMBL/GenBank/DDBJ whole genome shotgun (WGS) entry which is preliminary data.</text>
</comment>
<sequence>MGIPLRLAMEQIYPLYYRGMRGKFPPDALHMPIPGEYNWGVVSLDDQFFMQQIVGRPGIRLGVRDPEPQLLV</sequence>
<name>A0A0F9G0T0_9ZZZZ</name>
<gene>
    <name evidence="1" type="ORF">LCGC14_2177500</name>
</gene>
<evidence type="ECO:0000313" key="1">
    <source>
        <dbReference type="EMBL" id="KKL63195.1"/>
    </source>
</evidence>